<proteinExistence type="predicted"/>
<evidence type="ECO:0000256" key="1">
    <source>
        <dbReference type="SAM" id="Phobius"/>
    </source>
</evidence>
<gene>
    <name evidence="2" type="ORF">H8E29_00475</name>
</gene>
<keyword evidence="1" id="KW-1133">Transmembrane helix</keyword>
<accession>A0A8J6THM0</accession>
<name>A0A8J6THM0_9CHLR</name>
<comment type="caution">
    <text evidence="2">The sequence shown here is derived from an EMBL/GenBank/DDBJ whole genome shotgun (WGS) entry which is preliminary data.</text>
</comment>
<dbReference type="Proteomes" id="UP000614469">
    <property type="component" value="Unassembled WGS sequence"/>
</dbReference>
<dbReference type="InterPro" id="IPR008407">
    <property type="entry name" value="Brnchd-chn_aa_trnsp_AzlD"/>
</dbReference>
<reference evidence="2 3" key="1">
    <citation type="submission" date="2020-08" db="EMBL/GenBank/DDBJ databases">
        <title>Bridging the membrane lipid divide: bacteria of the FCB group superphylum have the potential to synthesize archaeal ether lipids.</title>
        <authorList>
            <person name="Villanueva L."/>
            <person name="Von Meijenfeldt F.A.B."/>
            <person name="Westbye A.B."/>
            <person name="Yadav S."/>
            <person name="Hopmans E.C."/>
            <person name="Dutilh B.E."/>
            <person name="Sinninghe Damste J.S."/>
        </authorList>
    </citation>
    <scope>NUCLEOTIDE SEQUENCE [LARGE SCALE GENOMIC DNA]</scope>
    <source>
        <strain evidence="2">NIOZ-UU36</strain>
    </source>
</reference>
<dbReference type="EMBL" id="JACNJN010000021">
    <property type="protein sequence ID" value="MBC8333717.1"/>
    <property type="molecule type" value="Genomic_DNA"/>
</dbReference>
<dbReference type="AlphaFoldDB" id="A0A8J6THM0"/>
<feature type="transmembrane region" description="Helical" evidence="1">
    <location>
        <begin position="6"/>
        <end position="26"/>
    </location>
</feature>
<sequence>MNSFWLTMLTVGILTFGIRLSFIVILDRWQPPELIQRSLRFVPVVVLTAIIVPELVMPGGTVDISISNLRLLAGIVAMLVAWKTKNIVWTIIAGMGVLLGLQLLI</sequence>
<dbReference type="Pfam" id="PF05437">
    <property type="entry name" value="AzlD"/>
    <property type="match status" value="1"/>
</dbReference>
<evidence type="ECO:0000313" key="3">
    <source>
        <dbReference type="Proteomes" id="UP000614469"/>
    </source>
</evidence>
<feature type="transmembrane region" description="Helical" evidence="1">
    <location>
        <begin position="38"/>
        <end position="56"/>
    </location>
</feature>
<keyword evidence="1" id="KW-0812">Transmembrane</keyword>
<keyword evidence="1" id="KW-0472">Membrane</keyword>
<protein>
    <submittedName>
        <fullName evidence="2">AzlD domain-containing protein</fullName>
    </submittedName>
</protein>
<feature type="transmembrane region" description="Helical" evidence="1">
    <location>
        <begin position="87"/>
        <end position="104"/>
    </location>
</feature>
<organism evidence="2 3">
    <name type="scientific">Candidatus Desulfolinea nitratireducens</name>
    <dbReference type="NCBI Taxonomy" id="2841698"/>
    <lineage>
        <taxon>Bacteria</taxon>
        <taxon>Bacillati</taxon>
        <taxon>Chloroflexota</taxon>
        <taxon>Anaerolineae</taxon>
        <taxon>Anaerolineales</taxon>
        <taxon>Anaerolineales incertae sedis</taxon>
        <taxon>Candidatus Desulfolinea</taxon>
    </lineage>
</organism>
<evidence type="ECO:0000313" key="2">
    <source>
        <dbReference type="EMBL" id="MBC8333717.1"/>
    </source>
</evidence>